<dbReference type="RefSeq" id="WP_238894497.1">
    <property type="nucleotide sequence ID" value="NZ_JAKOGG010000001.1"/>
</dbReference>
<evidence type="ECO:0000313" key="1">
    <source>
        <dbReference type="EMBL" id="MCS4555095.1"/>
    </source>
</evidence>
<dbReference type="PANTHER" id="PTHR35868">
    <property type="entry name" value="DUF2804 DOMAIN-CONTAINING PROTEIN-RELATED"/>
    <property type="match status" value="1"/>
</dbReference>
<reference evidence="2" key="2">
    <citation type="submission" date="2023-07" db="EMBL/GenBank/DDBJ databases">
        <title>Shewanella mangrovi sp. nov., an acetaldehyde- degrading bacterium isolated from mangrove sediment.</title>
        <authorList>
            <person name="Liu Y."/>
        </authorList>
    </citation>
    <scope>NUCLEOTIDE SEQUENCE [LARGE SCALE GENOMIC DNA]</scope>
    <source>
        <strain evidence="2">C32</strain>
    </source>
</reference>
<name>A0ABT2FFN2_9GAMM</name>
<evidence type="ECO:0000313" key="2">
    <source>
        <dbReference type="Proteomes" id="UP001201549"/>
    </source>
</evidence>
<keyword evidence="2" id="KW-1185">Reference proteome</keyword>
<sequence length="339" mass="37484">MTTDEAVMEYCAVVTRRAPSALLRSDQQPIYGYFDGAVPSLAAVAASKNSALPTPLSTLSRPQHRQLEMVMLQHADYQLLLRQSSQTLASQVLVFDLVRQQARRIMPNPLALRAHQLSPSGYHGESQCGVMNFVKSQGDWHIMLNMQRQKLQLTGQVALQPLPLSLPVVSCGAVSAGWSYQQQHHGLMTSGDLQLNHEAQILSRMSAGYSFFATAQRDRTPWQWLMLNSTQQQQRIGLTLVDGLAAAFPGNALWIDGARHILPYCQMVPSSHIAGEWQIISATEQVRGRFSPKIEISVQRPVGKQRTKVMSGLLDIDIYVNSTLQLNLRGISAIGGVEC</sequence>
<protein>
    <submittedName>
        <fullName evidence="1">DUF2804 domain-containing protein</fullName>
    </submittedName>
</protein>
<dbReference type="EMBL" id="JAKOGG010000001">
    <property type="protein sequence ID" value="MCS4555095.1"/>
    <property type="molecule type" value="Genomic_DNA"/>
</dbReference>
<dbReference type="Pfam" id="PF10974">
    <property type="entry name" value="DUF2804"/>
    <property type="match status" value="1"/>
</dbReference>
<dbReference type="Proteomes" id="UP001201549">
    <property type="component" value="Unassembled WGS sequence"/>
</dbReference>
<dbReference type="PANTHER" id="PTHR35868:SF4">
    <property type="entry name" value="DUF2804 DOMAIN-CONTAINING PROTEIN"/>
    <property type="match status" value="1"/>
</dbReference>
<dbReference type="InterPro" id="IPR021243">
    <property type="entry name" value="DUF2804"/>
</dbReference>
<comment type="caution">
    <text evidence="1">The sequence shown here is derived from an EMBL/GenBank/DDBJ whole genome shotgun (WGS) entry which is preliminary data.</text>
</comment>
<organism evidence="1 2">
    <name type="scientific">Shewanella electrica</name>
    <dbReference type="NCBI Taxonomy" id="515560"/>
    <lineage>
        <taxon>Bacteria</taxon>
        <taxon>Pseudomonadati</taxon>
        <taxon>Pseudomonadota</taxon>
        <taxon>Gammaproteobacteria</taxon>
        <taxon>Alteromonadales</taxon>
        <taxon>Shewanellaceae</taxon>
        <taxon>Shewanella</taxon>
    </lineage>
</organism>
<gene>
    <name evidence="1" type="ORF">L9G74_01460</name>
</gene>
<proteinExistence type="predicted"/>
<reference evidence="1 2" key="1">
    <citation type="submission" date="2022-02" db="EMBL/GenBank/DDBJ databases">
        <authorList>
            <person name="Zhuang L."/>
        </authorList>
    </citation>
    <scope>NUCLEOTIDE SEQUENCE [LARGE SCALE GENOMIC DNA]</scope>
    <source>
        <strain evidence="1 2">C32</strain>
    </source>
</reference>
<accession>A0ABT2FFN2</accession>